<comment type="caution">
    <text evidence="11">The sequence shown here is derived from an EMBL/GenBank/DDBJ whole genome shotgun (WGS) entry which is preliminary data.</text>
</comment>
<evidence type="ECO:0000256" key="3">
    <source>
        <dbReference type="ARBA" id="ARBA00004991"/>
    </source>
</evidence>
<name>A0A815YNE9_ADIRI</name>
<feature type="compositionally biased region" description="Basic and acidic residues" evidence="8">
    <location>
        <begin position="353"/>
        <end position="363"/>
    </location>
</feature>
<evidence type="ECO:0000256" key="4">
    <source>
        <dbReference type="ARBA" id="ARBA00022692"/>
    </source>
</evidence>
<evidence type="ECO:0000256" key="1">
    <source>
        <dbReference type="ARBA" id="ARBA00004141"/>
    </source>
</evidence>
<dbReference type="PROSITE" id="PS50922">
    <property type="entry name" value="TLC"/>
    <property type="match status" value="1"/>
</dbReference>
<evidence type="ECO:0000256" key="8">
    <source>
        <dbReference type="SAM" id="MobiDB-lite"/>
    </source>
</evidence>
<organism evidence="11 12">
    <name type="scientific">Adineta ricciae</name>
    <name type="common">Rotifer</name>
    <dbReference type="NCBI Taxonomy" id="249248"/>
    <lineage>
        <taxon>Eukaryota</taxon>
        <taxon>Metazoa</taxon>
        <taxon>Spiralia</taxon>
        <taxon>Gnathifera</taxon>
        <taxon>Rotifera</taxon>
        <taxon>Eurotatoria</taxon>
        <taxon>Bdelloidea</taxon>
        <taxon>Adinetida</taxon>
        <taxon>Adinetidae</taxon>
        <taxon>Adineta</taxon>
    </lineage>
</organism>
<dbReference type="GO" id="GO:0046513">
    <property type="term" value="P:ceramide biosynthetic process"/>
    <property type="evidence" value="ECO:0007669"/>
    <property type="project" value="InterPro"/>
</dbReference>
<sequence>MGHPYLTDEQLENWKNLKGTVKSSPNYIDVVQGIWQTITWYYAPHMWRGYVFPQSFIDEFLRFFYFPLNQVYYIIYIAIGITLLRYAFERYVCKPLVNWLELTTLNKNKFPESAWKCLFYTCTWSFNVYLLSYRYNYFQEPYLIWDDWAPGMPVPFDIQIMYFVQCGFYLHSIYGTLCMDYKRKDFYAMLLHHVLTMTLIFVSYATRYHKIGLLVLFVHDISDIWLELAKALHYLFLRKGGRKCPRWETAANVCFVMFLLSWFLFRLYWYPIKVLYSTGVVTAHRAYDKGCGLYGFFNSLLWILCCLNIYWLYFILQLLFRVLSGSSDGLEDTREDEEAEPSSTPTSSPTKNLLKERLEKKKK</sequence>
<protein>
    <recommendedName>
        <fullName evidence="10">TLC domain-containing protein</fullName>
    </recommendedName>
</protein>
<evidence type="ECO:0000256" key="6">
    <source>
        <dbReference type="ARBA" id="ARBA00023136"/>
    </source>
</evidence>
<keyword evidence="5 9" id="KW-1133">Transmembrane helix</keyword>
<dbReference type="PIRSF" id="PIRSF005225">
    <property type="entry name" value="LAG1_LAC1"/>
    <property type="match status" value="1"/>
</dbReference>
<keyword evidence="6 7" id="KW-0472">Membrane</keyword>
<reference evidence="11" key="1">
    <citation type="submission" date="2021-02" db="EMBL/GenBank/DDBJ databases">
        <authorList>
            <person name="Nowell W R."/>
        </authorList>
    </citation>
    <scope>NUCLEOTIDE SEQUENCE</scope>
</reference>
<feature type="transmembrane region" description="Helical" evidence="9">
    <location>
        <begin position="211"/>
        <end position="237"/>
    </location>
</feature>
<dbReference type="GO" id="GO:0050291">
    <property type="term" value="F:sphingosine N-acyltransferase activity"/>
    <property type="evidence" value="ECO:0007669"/>
    <property type="project" value="InterPro"/>
</dbReference>
<proteinExistence type="predicted"/>
<dbReference type="AlphaFoldDB" id="A0A815YNE9"/>
<feature type="transmembrane region" description="Helical" evidence="9">
    <location>
        <begin position="300"/>
        <end position="320"/>
    </location>
</feature>
<evidence type="ECO:0000259" key="10">
    <source>
        <dbReference type="PROSITE" id="PS50922"/>
    </source>
</evidence>
<feature type="compositionally biased region" description="Low complexity" evidence="8">
    <location>
        <begin position="341"/>
        <end position="352"/>
    </location>
</feature>
<dbReference type="InterPro" id="IPR006634">
    <property type="entry name" value="TLC-dom"/>
</dbReference>
<comment type="subcellular location">
    <subcellularLocation>
        <location evidence="1">Membrane</location>
        <topology evidence="1">Multi-pass membrane protein</topology>
    </subcellularLocation>
</comment>
<comment type="pathway">
    <text evidence="3">Sphingolipid metabolism.</text>
</comment>
<accession>A0A815YNE9</accession>
<feature type="transmembrane region" description="Helical" evidence="9">
    <location>
        <begin position="186"/>
        <end position="205"/>
    </location>
</feature>
<dbReference type="PANTHER" id="PTHR12560:SF58">
    <property type="entry name" value="CERAMIDE SYNTHASE 1"/>
    <property type="match status" value="1"/>
</dbReference>
<dbReference type="InterPro" id="IPR016439">
    <property type="entry name" value="Lag1/Lac1-like"/>
</dbReference>
<keyword evidence="12" id="KW-1185">Reference proteome</keyword>
<keyword evidence="4 7" id="KW-0812">Transmembrane</keyword>
<dbReference type="PANTHER" id="PTHR12560">
    <property type="entry name" value="LONGEVITY ASSURANCE FACTOR 1 LAG1"/>
    <property type="match status" value="1"/>
</dbReference>
<dbReference type="Proteomes" id="UP000663828">
    <property type="component" value="Unassembled WGS sequence"/>
</dbReference>
<evidence type="ECO:0000256" key="5">
    <source>
        <dbReference type="ARBA" id="ARBA00022989"/>
    </source>
</evidence>
<evidence type="ECO:0000256" key="7">
    <source>
        <dbReference type="PROSITE-ProRule" id="PRU00205"/>
    </source>
</evidence>
<evidence type="ECO:0000313" key="12">
    <source>
        <dbReference type="Proteomes" id="UP000663828"/>
    </source>
</evidence>
<feature type="compositionally biased region" description="Acidic residues" evidence="8">
    <location>
        <begin position="329"/>
        <end position="340"/>
    </location>
</feature>
<feature type="transmembrane region" description="Helical" evidence="9">
    <location>
        <begin position="70"/>
        <end position="88"/>
    </location>
</feature>
<feature type="domain" description="TLC" evidence="10">
    <location>
        <begin position="108"/>
        <end position="324"/>
    </location>
</feature>
<dbReference type="UniPathway" id="UPA00222"/>
<dbReference type="Pfam" id="PF03798">
    <property type="entry name" value="TRAM_LAG1_CLN8"/>
    <property type="match status" value="1"/>
</dbReference>
<feature type="transmembrane region" description="Helical" evidence="9">
    <location>
        <begin position="249"/>
        <end position="269"/>
    </location>
</feature>
<gene>
    <name evidence="11" type="ORF">XAT740_LOCUS44560</name>
</gene>
<evidence type="ECO:0000256" key="2">
    <source>
        <dbReference type="ARBA" id="ARBA00004760"/>
    </source>
</evidence>
<evidence type="ECO:0000313" key="11">
    <source>
        <dbReference type="EMBL" id="CAF1571906.1"/>
    </source>
</evidence>
<comment type="pathway">
    <text evidence="2">Lipid metabolism; sphingolipid metabolism.</text>
</comment>
<dbReference type="EMBL" id="CAJNOR010005668">
    <property type="protein sequence ID" value="CAF1571906.1"/>
    <property type="molecule type" value="Genomic_DNA"/>
</dbReference>
<dbReference type="SMART" id="SM00724">
    <property type="entry name" value="TLC"/>
    <property type="match status" value="1"/>
</dbReference>
<dbReference type="GO" id="GO:0016020">
    <property type="term" value="C:membrane"/>
    <property type="evidence" value="ECO:0007669"/>
    <property type="project" value="UniProtKB-SubCell"/>
</dbReference>
<feature type="region of interest" description="Disordered" evidence="8">
    <location>
        <begin position="327"/>
        <end position="363"/>
    </location>
</feature>
<evidence type="ECO:0000256" key="9">
    <source>
        <dbReference type="SAM" id="Phobius"/>
    </source>
</evidence>